<feature type="compositionally biased region" description="Acidic residues" evidence="1">
    <location>
        <begin position="286"/>
        <end position="305"/>
    </location>
</feature>
<sequence length="527" mass="58247">MSFGSSTLLADSFKAVEIKALKGLKSNEAEDVSGRTSAEIERVIYVRVKDFGWLERATAAERQEQWSIKIPKTEANAGAGSIRVRKSINLREPGAAVSYVLTTKLEIGNRGSCAETPEQSSLDQFNVFKYLADKGMLKDRYYFNIEASDLQWEVDCFPKPGEMYHDWVKIDLESWPRGKELPSLPMEFTELLDGSEGLQSPESEQKIAQLYETMFLTKNTNQPLSDYGNTDPAPAAEGATNEDGEPQENDNPDANGDAAAAGGDDQSGGGDDTSNPPTDDSSNNTNDDDTGGGDDDENNEDDDTKDDVQKEVKNDTDDLAKATTESFKSNEAFSSMGQVLVPLIPVLGPLVTAIYGHRGMDMTAQHTKKTVSHIDGTGTKTSRNTDTGSYTLTDMTDAKDYIGLIEKAVHEAMNQKKEIDRIDMTLWPQKDGRFGIINIKTDRNGETRIFTENNPGQLKWFSMSLAGKRVIRLKDGDIDSFRFNGRTISCPFQGETVEFDVGQLRSFKYQTKDGNNGFDIVEYNFDA</sequence>
<gene>
    <name evidence="2" type="ORF">SURPRISE13_095</name>
</gene>
<dbReference type="EMBL" id="PP856017">
    <property type="protein sequence ID" value="XBS47554.1"/>
    <property type="molecule type" value="Genomic_DNA"/>
</dbReference>
<protein>
    <submittedName>
        <fullName evidence="2">Uncharacterized protein</fullName>
    </submittedName>
</protein>
<feature type="compositionally biased region" description="Acidic residues" evidence="1">
    <location>
        <begin position="240"/>
        <end position="251"/>
    </location>
</feature>
<accession>A0AAU7PFA5</accession>
<evidence type="ECO:0000313" key="2">
    <source>
        <dbReference type="EMBL" id="XBS47554.1"/>
    </source>
</evidence>
<evidence type="ECO:0000256" key="1">
    <source>
        <dbReference type="SAM" id="MobiDB-lite"/>
    </source>
</evidence>
<feature type="compositionally biased region" description="Low complexity" evidence="1">
    <location>
        <begin position="253"/>
        <end position="264"/>
    </location>
</feature>
<feature type="compositionally biased region" description="Basic and acidic residues" evidence="1">
    <location>
        <begin position="306"/>
        <end position="317"/>
    </location>
</feature>
<reference evidence="2" key="1">
    <citation type="submission" date="2024-05" db="EMBL/GenBank/DDBJ databases">
        <title>Isolation and characterization of the novel Burkholderia jumbo bacteriophage Surprise13.</title>
        <authorList>
            <person name="Supina B.S.I."/>
            <person name="Dennis J."/>
        </authorList>
    </citation>
    <scope>NUCLEOTIDE SEQUENCE</scope>
</reference>
<proteinExistence type="predicted"/>
<feature type="region of interest" description="Disordered" evidence="1">
    <location>
        <begin position="221"/>
        <end position="317"/>
    </location>
</feature>
<feature type="compositionally biased region" description="Low complexity" evidence="1">
    <location>
        <begin position="272"/>
        <end position="285"/>
    </location>
</feature>
<name>A0AAU7PFA5_9VIRU</name>
<organism evidence="2">
    <name type="scientific">Burkholderia phage vB_BgluM-SURPRISE13</name>
    <dbReference type="NCBI Taxonomy" id="3159457"/>
    <lineage>
        <taxon>Viruses</taxon>
    </lineage>
</organism>